<dbReference type="PROSITE" id="PS00028">
    <property type="entry name" value="ZINC_FINGER_C2H2_1"/>
    <property type="match status" value="1"/>
</dbReference>
<feature type="domain" description="Zn(2)-C6 fungal-type" evidence="9">
    <location>
        <begin position="103"/>
        <end position="132"/>
    </location>
</feature>
<keyword evidence="4 7" id="KW-0863">Zinc-finger</keyword>
<keyword evidence="12" id="KW-1185">Reference proteome</keyword>
<dbReference type="SUPFAM" id="SSF57667">
    <property type="entry name" value="beta-beta-alpha zinc fingers"/>
    <property type="match status" value="1"/>
</dbReference>
<dbReference type="CDD" id="cd12148">
    <property type="entry name" value="fungal_TF_MHR"/>
    <property type="match status" value="1"/>
</dbReference>
<keyword evidence="3" id="KW-0677">Repeat</keyword>
<dbReference type="SMART" id="SM00355">
    <property type="entry name" value="ZnF_C2H2"/>
    <property type="match status" value="2"/>
</dbReference>
<dbReference type="InterPro" id="IPR001138">
    <property type="entry name" value="Zn2Cys6_DnaBD"/>
</dbReference>
<dbReference type="PROSITE" id="PS50048">
    <property type="entry name" value="ZN2_CY6_FUNGAL_2"/>
    <property type="match status" value="1"/>
</dbReference>
<dbReference type="GO" id="GO:0000978">
    <property type="term" value="F:RNA polymerase II cis-regulatory region sequence-specific DNA binding"/>
    <property type="evidence" value="ECO:0007669"/>
    <property type="project" value="InterPro"/>
</dbReference>
<evidence type="ECO:0008006" key="13">
    <source>
        <dbReference type="Google" id="ProtNLM"/>
    </source>
</evidence>
<evidence type="ECO:0000256" key="1">
    <source>
        <dbReference type="ARBA" id="ARBA00004123"/>
    </source>
</evidence>
<dbReference type="InterPro" id="IPR036236">
    <property type="entry name" value="Znf_C2H2_sf"/>
</dbReference>
<evidence type="ECO:0000256" key="5">
    <source>
        <dbReference type="ARBA" id="ARBA00022833"/>
    </source>
</evidence>
<dbReference type="InterPro" id="IPR036864">
    <property type="entry name" value="Zn2-C6_fun-type_DNA-bd_sf"/>
</dbReference>
<feature type="compositionally biased region" description="Low complexity" evidence="8">
    <location>
        <begin position="155"/>
        <end position="175"/>
    </location>
</feature>
<evidence type="ECO:0000256" key="2">
    <source>
        <dbReference type="ARBA" id="ARBA00022723"/>
    </source>
</evidence>
<dbReference type="CDD" id="cd00067">
    <property type="entry name" value="GAL4"/>
    <property type="match status" value="1"/>
</dbReference>
<evidence type="ECO:0000313" key="11">
    <source>
        <dbReference type="EMBL" id="RDB24817.1"/>
    </source>
</evidence>
<comment type="subcellular location">
    <subcellularLocation>
        <location evidence="1">Nucleus</location>
    </subcellularLocation>
</comment>
<dbReference type="STRING" id="39966.A0A369JWA7"/>
<dbReference type="EMBL" id="LUEZ02000041">
    <property type="protein sequence ID" value="RDB24817.1"/>
    <property type="molecule type" value="Genomic_DNA"/>
</dbReference>
<dbReference type="GO" id="GO:0008270">
    <property type="term" value="F:zinc ion binding"/>
    <property type="evidence" value="ECO:0007669"/>
    <property type="project" value="UniProtKB-KW"/>
</dbReference>
<evidence type="ECO:0000256" key="7">
    <source>
        <dbReference type="PROSITE-ProRule" id="PRU00042"/>
    </source>
</evidence>
<dbReference type="PROSITE" id="PS50157">
    <property type="entry name" value="ZINC_FINGER_C2H2_2"/>
    <property type="match status" value="1"/>
</dbReference>
<dbReference type="InterPro" id="IPR013087">
    <property type="entry name" value="Znf_C2H2_type"/>
</dbReference>
<dbReference type="GO" id="GO:0006351">
    <property type="term" value="P:DNA-templated transcription"/>
    <property type="evidence" value="ECO:0007669"/>
    <property type="project" value="InterPro"/>
</dbReference>
<evidence type="ECO:0000256" key="3">
    <source>
        <dbReference type="ARBA" id="ARBA00022737"/>
    </source>
</evidence>
<sequence length="783" mass="88675">MNAQRTPVPPSEDQPMEFRKKDGSLSKMRNHRGNIPILPQTKLCPHCPAKFTRTTHLNRHMRTHTNERIHRCDTCESQFTRSDLLTRHKKSCNDPSSRTRRKSCVSCMESKIKCDRQYPCSKCTSRGKECIFTSPKRKPSLANLAIQKLVIQDQPDSLSSDTPSDTSRPSVPSSDATLVYPSPDLFHIQEADPHTQQIVAQDPSSHHSGSLSSSFSLPSVSRSALYPTPDLSGSVSAQGLSSADTDTTYDDDSLVPVHSHLSAVYACDMFEPFFSDIFSKAPMLPIAEDFTWTENGITTSTSEVFPFVSQAGLVQPVLEYHDDGQRFESVPDGPIPESSVFSSPLISLPIFGELQHLPPANEENEMPPEMELQHYLYLFFSAFITQIPIVHGTLFSSERKPPVLLSAMQACGALFVKTRKASIFISKILFSAREALVQEFAKKLTDTCDQMHLILAVVLLQTIGLFHQQPDQRASSSVYHGMLVMMIRQTEMIATSASWVSGNLMEVPLDTLWQRWVVHEMTKRAIWWSYLHDCCHSIYFALPSSYDPSEIELNLPCEEALWRASTSTDWFLALQAASPYGPLESRLTGVSMMQCLAAMSETRLLNPYMPLNPFAHFILIHAILRHLFVTCVEGRQPRAAASGVDHDEIINQEIFRLQYALHNWLQNWLNSPELPKVEDVNEEPPFIHNALPFYWLGQVSLLAFQEGLPPFEQDSPNNSKVEVRFRLVKQWLKHIRGFLKKGDQAPTLFWDELMKMRLQTWQQEFEGDDDSDQDGLLGFFPEH</sequence>
<evidence type="ECO:0000259" key="9">
    <source>
        <dbReference type="PROSITE" id="PS50048"/>
    </source>
</evidence>
<dbReference type="Gene3D" id="4.10.240.10">
    <property type="entry name" value="Zn(2)-C6 fungal-type DNA-binding domain"/>
    <property type="match status" value="1"/>
</dbReference>
<accession>A0A369JWA7</accession>
<dbReference type="GO" id="GO:0000785">
    <property type="term" value="C:chromatin"/>
    <property type="evidence" value="ECO:0007669"/>
    <property type="project" value="TreeGrafter"/>
</dbReference>
<dbReference type="Pfam" id="PF04082">
    <property type="entry name" value="Fungal_trans"/>
    <property type="match status" value="1"/>
</dbReference>
<feature type="region of interest" description="Disordered" evidence="8">
    <location>
        <begin position="152"/>
        <end position="176"/>
    </location>
</feature>
<dbReference type="PANTHER" id="PTHR40626:SF11">
    <property type="entry name" value="ZINC FINGER PROTEIN YPR022C"/>
    <property type="match status" value="1"/>
</dbReference>
<dbReference type="GO" id="GO:0000981">
    <property type="term" value="F:DNA-binding transcription factor activity, RNA polymerase II-specific"/>
    <property type="evidence" value="ECO:0007669"/>
    <property type="project" value="InterPro"/>
</dbReference>
<dbReference type="Pfam" id="PF00172">
    <property type="entry name" value="Zn_clus"/>
    <property type="match status" value="1"/>
</dbReference>
<dbReference type="FunFam" id="3.30.160.60:FF:000446">
    <property type="entry name" value="Zinc finger protein"/>
    <property type="match status" value="1"/>
</dbReference>
<evidence type="ECO:0000256" key="4">
    <source>
        <dbReference type="ARBA" id="ARBA00022771"/>
    </source>
</evidence>
<evidence type="ECO:0000256" key="8">
    <source>
        <dbReference type="SAM" id="MobiDB-lite"/>
    </source>
</evidence>
<proteinExistence type="predicted"/>
<dbReference type="GO" id="GO:0005634">
    <property type="term" value="C:nucleus"/>
    <property type="evidence" value="ECO:0007669"/>
    <property type="project" value="UniProtKB-SubCell"/>
</dbReference>
<dbReference type="InParanoid" id="A0A369JWA7"/>
<dbReference type="FunCoup" id="A0A369JWA7">
    <property type="interactions" value="4"/>
</dbReference>
<protein>
    <recommendedName>
        <fullName evidence="13">Zn(2)-C6 fungal-type domain-containing protein</fullName>
    </recommendedName>
</protein>
<dbReference type="Proteomes" id="UP000076154">
    <property type="component" value="Unassembled WGS sequence"/>
</dbReference>
<dbReference type="PANTHER" id="PTHR40626">
    <property type="entry name" value="MIP31509P"/>
    <property type="match status" value="1"/>
</dbReference>
<evidence type="ECO:0000256" key="6">
    <source>
        <dbReference type="ARBA" id="ARBA00023242"/>
    </source>
</evidence>
<dbReference type="OrthoDB" id="1405595at2759"/>
<reference evidence="11" key="1">
    <citation type="submission" date="2018-04" db="EMBL/GenBank/DDBJ databases">
        <title>Whole genome sequencing of Hypsizygus marmoreus.</title>
        <authorList>
            <person name="Choi I.-G."/>
            <person name="Min B."/>
            <person name="Kim J.-G."/>
            <person name="Kim S."/>
            <person name="Oh Y.-L."/>
            <person name="Kong W.-S."/>
            <person name="Park H."/>
            <person name="Jeong J."/>
            <person name="Song E.-S."/>
        </authorList>
    </citation>
    <scope>NUCLEOTIDE SEQUENCE [LARGE SCALE GENOMIC DNA]</scope>
    <source>
        <strain evidence="11">51987-8</strain>
    </source>
</reference>
<dbReference type="Gene3D" id="3.30.160.60">
    <property type="entry name" value="Classic Zinc Finger"/>
    <property type="match status" value="2"/>
</dbReference>
<evidence type="ECO:0000313" key="12">
    <source>
        <dbReference type="Proteomes" id="UP000076154"/>
    </source>
</evidence>
<dbReference type="InterPro" id="IPR007219">
    <property type="entry name" value="XnlR_reg_dom"/>
</dbReference>
<keyword evidence="2" id="KW-0479">Metal-binding</keyword>
<organism evidence="11 12">
    <name type="scientific">Hypsizygus marmoreus</name>
    <name type="common">White beech mushroom</name>
    <name type="synonym">Agaricus marmoreus</name>
    <dbReference type="NCBI Taxonomy" id="39966"/>
    <lineage>
        <taxon>Eukaryota</taxon>
        <taxon>Fungi</taxon>
        <taxon>Dikarya</taxon>
        <taxon>Basidiomycota</taxon>
        <taxon>Agaricomycotina</taxon>
        <taxon>Agaricomycetes</taxon>
        <taxon>Agaricomycetidae</taxon>
        <taxon>Agaricales</taxon>
        <taxon>Tricholomatineae</taxon>
        <taxon>Lyophyllaceae</taxon>
        <taxon>Hypsizygus</taxon>
    </lineage>
</organism>
<dbReference type="SUPFAM" id="SSF57701">
    <property type="entry name" value="Zn2/Cys6 DNA-binding domain"/>
    <property type="match status" value="1"/>
</dbReference>
<dbReference type="InterPro" id="IPR051059">
    <property type="entry name" value="VerF-like"/>
</dbReference>
<evidence type="ECO:0000259" key="10">
    <source>
        <dbReference type="PROSITE" id="PS50157"/>
    </source>
</evidence>
<dbReference type="SMART" id="SM00066">
    <property type="entry name" value="GAL4"/>
    <property type="match status" value="1"/>
</dbReference>
<keyword evidence="5" id="KW-0862">Zinc</keyword>
<feature type="domain" description="C2H2-type" evidence="10">
    <location>
        <begin position="42"/>
        <end position="69"/>
    </location>
</feature>
<comment type="caution">
    <text evidence="11">The sequence shown here is derived from an EMBL/GenBank/DDBJ whole genome shotgun (WGS) entry which is preliminary data.</text>
</comment>
<gene>
    <name evidence="11" type="ORF">Hypma_008007</name>
</gene>
<keyword evidence="6" id="KW-0539">Nucleus</keyword>
<name>A0A369JWA7_HYPMA</name>
<dbReference type="AlphaFoldDB" id="A0A369JWA7"/>